<name>A0AAQ3WG80_PASNO</name>
<dbReference type="AlphaFoldDB" id="A0AAQ3WG80"/>
<organism evidence="2 3">
    <name type="scientific">Paspalum notatum var. saurae</name>
    <dbReference type="NCBI Taxonomy" id="547442"/>
    <lineage>
        <taxon>Eukaryota</taxon>
        <taxon>Viridiplantae</taxon>
        <taxon>Streptophyta</taxon>
        <taxon>Embryophyta</taxon>
        <taxon>Tracheophyta</taxon>
        <taxon>Spermatophyta</taxon>
        <taxon>Magnoliopsida</taxon>
        <taxon>Liliopsida</taxon>
        <taxon>Poales</taxon>
        <taxon>Poaceae</taxon>
        <taxon>PACMAD clade</taxon>
        <taxon>Panicoideae</taxon>
        <taxon>Andropogonodae</taxon>
        <taxon>Paspaleae</taxon>
        <taxon>Paspalinae</taxon>
        <taxon>Paspalum</taxon>
    </lineage>
</organism>
<evidence type="ECO:0000313" key="2">
    <source>
        <dbReference type="EMBL" id="WVZ60372.1"/>
    </source>
</evidence>
<proteinExistence type="predicted"/>
<evidence type="ECO:0000313" key="3">
    <source>
        <dbReference type="Proteomes" id="UP001341281"/>
    </source>
</evidence>
<keyword evidence="3" id="KW-1185">Reference proteome</keyword>
<dbReference type="Proteomes" id="UP001341281">
    <property type="component" value="Chromosome 02"/>
</dbReference>
<sequence>MDLRGRRRREIQTKIETHHKQVSSVSPIITPQEKERQEQEREERIAMMARVAAEFKAEWDKNEAVWRAEAMAMRERIEAGEDPEYVRNYSDLAAQAAEFRDTWNEMYSPYFGCFEETSSFSIDLMLEYIL</sequence>
<feature type="compositionally biased region" description="Basic and acidic residues" evidence="1">
    <location>
        <begin position="32"/>
        <end position="41"/>
    </location>
</feature>
<gene>
    <name evidence="2" type="ORF">U9M48_010407</name>
</gene>
<protein>
    <submittedName>
        <fullName evidence="2">Uncharacterized protein</fullName>
    </submittedName>
</protein>
<reference evidence="2 3" key="1">
    <citation type="submission" date="2024-02" db="EMBL/GenBank/DDBJ databases">
        <title>High-quality chromosome-scale genome assembly of Pensacola bahiagrass (Paspalum notatum Flugge var. saurae).</title>
        <authorList>
            <person name="Vega J.M."/>
            <person name="Podio M."/>
            <person name="Orjuela J."/>
            <person name="Siena L.A."/>
            <person name="Pessino S.C."/>
            <person name="Combes M.C."/>
            <person name="Mariac C."/>
            <person name="Albertini E."/>
            <person name="Pupilli F."/>
            <person name="Ortiz J.P.A."/>
            <person name="Leblanc O."/>
        </authorList>
    </citation>
    <scope>NUCLEOTIDE SEQUENCE [LARGE SCALE GENOMIC DNA]</scope>
    <source>
        <strain evidence="2">R1</strain>
        <tissue evidence="2">Leaf</tissue>
    </source>
</reference>
<dbReference type="EMBL" id="CP144746">
    <property type="protein sequence ID" value="WVZ60372.1"/>
    <property type="molecule type" value="Genomic_DNA"/>
</dbReference>
<feature type="region of interest" description="Disordered" evidence="1">
    <location>
        <begin position="13"/>
        <end position="41"/>
    </location>
</feature>
<accession>A0AAQ3WG80</accession>
<evidence type="ECO:0000256" key="1">
    <source>
        <dbReference type="SAM" id="MobiDB-lite"/>
    </source>
</evidence>